<name>A0A9P0NSN4_ACAOB</name>
<dbReference type="SUPFAM" id="SSF52833">
    <property type="entry name" value="Thioredoxin-like"/>
    <property type="match status" value="1"/>
</dbReference>
<dbReference type="PIRSF" id="PIRSF006402">
    <property type="entry name" value="UCP006402_thioredoxin"/>
    <property type="match status" value="1"/>
</dbReference>
<feature type="region of interest" description="Disordered" evidence="1">
    <location>
        <begin position="794"/>
        <end position="816"/>
    </location>
</feature>
<protein>
    <recommendedName>
        <fullName evidence="2">Spermatogenesis-associated protein 20-like TRX domain-containing protein</fullName>
    </recommendedName>
</protein>
<evidence type="ECO:0000313" key="3">
    <source>
        <dbReference type="EMBL" id="CAH1954317.1"/>
    </source>
</evidence>
<dbReference type="SUPFAM" id="SSF48208">
    <property type="entry name" value="Six-hairpin glycosidases"/>
    <property type="match status" value="1"/>
</dbReference>
<dbReference type="OrthoDB" id="1923667at2759"/>
<sequence length="816" mass="92668">MVFSRAVQHSSVLHKIFRRITFTSGDLRVINASSTSSFSTEYLEKERFLLSGHCIRSVCCARTMASDAGYSKSHPKTNRLISEKSPYLLQHATNPVDWYPWGQEAFDKAKAEDKLIFLSVGYSTCHWCHVMEKESFENESVAEIMNRYFVNIKVDREERPDVDKLYMSFIQATIGSGGWPMSVFLTPDLQPIAGGTYFPPEDRSGMPGFMSVLENIAEKWNHKKDVMRQSGKYSLTILKKVAEKESNEQTVKVPGEDVWKKCLLQFTRNYEEDFGGFSSAPKFPQPVSFNFLFHMYSRNKKSEQGFMCLQMCLHTLTKMAYGGIHDHVNCGFARYSVDDRWHVPHFEKMLYDQAQLAVSYCDAYVLTKDAFYAKVVRDILTYVSRDLSHPRGGFYGAQDADSYPYHGAPHKMEGAFCVWEFGEIEDLLAGKETDGIKHFDLFVHHYNLKEEGNVKPRQDPHGELRKKNVLVCFGSYERTANAFNTIEDKVEQILKECHAILYEERQKRPAPDTDTKIVTSWNGLMISGYAKAGFALKDQAYIDRAIRAADFIRTYLWREKDKTLMRCCYKGEGFDEVDVPSNPVPGFLDDHAFLIRGLLDLYEASLNADWLQWAETLQEQQDLKFWDSKAHGYFTSPEGDSSILIRGKEDQDGAEPCGNSVAVHNLIRLSAYLDRQDLRDKATNTLSAFAERLNSIPIALPEMVSALMFYHNSPTQVFIAGPSDDRNTQLLLDEIRTRYLPGRLLALADGSGGGLLYRRHGNALARLRPIHGKPAAYVCRNFACRLPVTEPKELGASLDEGNGLDKSAEEDPGCSK</sequence>
<dbReference type="InterPro" id="IPR004879">
    <property type="entry name" value="Ssp411-like_TRX"/>
</dbReference>
<keyword evidence="4" id="KW-1185">Reference proteome</keyword>
<dbReference type="InterPro" id="IPR024705">
    <property type="entry name" value="Ssp411"/>
</dbReference>
<dbReference type="InterPro" id="IPR008928">
    <property type="entry name" value="6-hairpin_glycosidase_sf"/>
</dbReference>
<proteinExistence type="predicted"/>
<feature type="domain" description="Spermatogenesis-associated protein 20-like TRX" evidence="2">
    <location>
        <begin position="77"/>
        <end position="233"/>
    </location>
</feature>
<dbReference type="CDD" id="cd02955">
    <property type="entry name" value="SSP411"/>
    <property type="match status" value="1"/>
</dbReference>
<dbReference type="AlphaFoldDB" id="A0A9P0NSN4"/>
<evidence type="ECO:0000256" key="1">
    <source>
        <dbReference type="SAM" id="MobiDB-lite"/>
    </source>
</evidence>
<dbReference type="EMBL" id="CAKOFQ010006653">
    <property type="protein sequence ID" value="CAH1954317.1"/>
    <property type="molecule type" value="Genomic_DNA"/>
</dbReference>
<dbReference type="PANTHER" id="PTHR42899">
    <property type="entry name" value="SPERMATOGENESIS-ASSOCIATED PROTEIN 20"/>
    <property type="match status" value="1"/>
</dbReference>
<dbReference type="Pfam" id="PF03190">
    <property type="entry name" value="Thioredox_DsbH"/>
    <property type="match status" value="1"/>
</dbReference>
<organism evidence="3 4">
    <name type="scientific">Acanthoscelides obtectus</name>
    <name type="common">Bean weevil</name>
    <name type="synonym">Bruchus obtectus</name>
    <dbReference type="NCBI Taxonomy" id="200917"/>
    <lineage>
        <taxon>Eukaryota</taxon>
        <taxon>Metazoa</taxon>
        <taxon>Ecdysozoa</taxon>
        <taxon>Arthropoda</taxon>
        <taxon>Hexapoda</taxon>
        <taxon>Insecta</taxon>
        <taxon>Pterygota</taxon>
        <taxon>Neoptera</taxon>
        <taxon>Endopterygota</taxon>
        <taxon>Coleoptera</taxon>
        <taxon>Polyphaga</taxon>
        <taxon>Cucujiformia</taxon>
        <taxon>Chrysomeloidea</taxon>
        <taxon>Chrysomelidae</taxon>
        <taxon>Bruchinae</taxon>
        <taxon>Bruchini</taxon>
        <taxon>Acanthoscelides</taxon>
    </lineage>
</organism>
<accession>A0A9P0NSN4</accession>
<dbReference type="InterPro" id="IPR012341">
    <property type="entry name" value="6hp_glycosidase-like_sf"/>
</dbReference>
<evidence type="ECO:0000313" key="4">
    <source>
        <dbReference type="Proteomes" id="UP001152888"/>
    </source>
</evidence>
<dbReference type="PANTHER" id="PTHR42899:SF1">
    <property type="entry name" value="SPERMATOGENESIS-ASSOCIATED PROTEIN 20"/>
    <property type="match status" value="1"/>
</dbReference>
<comment type="caution">
    <text evidence="3">The sequence shown here is derived from an EMBL/GenBank/DDBJ whole genome shotgun (WGS) entry which is preliminary data.</text>
</comment>
<dbReference type="Gene3D" id="1.50.10.10">
    <property type="match status" value="1"/>
</dbReference>
<gene>
    <name evidence="3" type="ORF">ACAOBT_LOCUS485</name>
</gene>
<dbReference type="GO" id="GO:0005975">
    <property type="term" value="P:carbohydrate metabolic process"/>
    <property type="evidence" value="ECO:0007669"/>
    <property type="project" value="InterPro"/>
</dbReference>
<reference evidence="3" key="1">
    <citation type="submission" date="2022-03" db="EMBL/GenBank/DDBJ databases">
        <authorList>
            <person name="Sayadi A."/>
        </authorList>
    </citation>
    <scope>NUCLEOTIDE SEQUENCE</scope>
</reference>
<dbReference type="Proteomes" id="UP001152888">
    <property type="component" value="Unassembled WGS sequence"/>
</dbReference>
<dbReference type="InterPro" id="IPR036249">
    <property type="entry name" value="Thioredoxin-like_sf"/>
</dbReference>
<dbReference type="Gene3D" id="3.40.30.10">
    <property type="entry name" value="Glutaredoxin"/>
    <property type="match status" value="1"/>
</dbReference>
<evidence type="ECO:0000259" key="2">
    <source>
        <dbReference type="Pfam" id="PF03190"/>
    </source>
</evidence>